<dbReference type="InterPro" id="IPR010035">
    <property type="entry name" value="Thi_S"/>
</dbReference>
<protein>
    <submittedName>
        <fullName evidence="1">Thiamine biosynthesis protein ThiS</fullName>
    </submittedName>
</protein>
<dbReference type="Pfam" id="PF02597">
    <property type="entry name" value="ThiS"/>
    <property type="match status" value="1"/>
</dbReference>
<evidence type="ECO:0000313" key="2">
    <source>
        <dbReference type="Proteomes" id="UP000195897"/>
    </source>
</evidence>
<proteinExistence type="predicted"/>
<organism evidence="1 2">
    <name type="scientific">Butyricicoccus pullicaecorum</name>
    <dbReference type="NCBI Taxonomy" id="501571"/>
    <lineage>
        <taxon>Bacteria</taxon>
        <taxon>Bacillati</taxon>
        <taxon>Bacillota</taxon>
        <taxon>Clostridia</taxon>
        <taxon>Eubacteriales</taxon>
        <taxon>Butyricicoccaceae</taxon>
        <taxon>Butyricicoccus</taxon>
    </lineage>
</organism>
<comment type="caution">
    <text evidence="1">The sequence shown here is derived from an EMBL/GenBank/DDBJ whole genome shotgun (WGS) entry which is preliminary data.</text>
</comment>
<dbReference type="RefSeq" id="WP_087373320.1">
    <property type="nucleotide sequence ID" value="NZ_NFKK01000010.1"/>
</dbReference>
<dbReference type="CDD" id="cd00565">
    <property type="entry name" value="Ubl_ThiS"/>
    <property type="match status" value="1"/>
</dbReference>
<dbReference type="InterPro" id="IPR016155">
    <property type="entry name" value="Mopterin_synth/thiamin_S_b"/>
</dbReference>
<evidence type="ECO:0000313" key="1">
    <source>
        <dbReference type="EMBL" id="OUP52446.1"/>
    </source>
</evidence>
<name>A0A1Y4L6W5_9FIRM</name>
<dbReference type="InterPro" id="IPR003749">
    <property type="entry name" value="ThiS/MoaD-like"/>
</dbReference>
<dbReference type="SUPFAM" id="SSF54285">
    <property type="entry name" value="MoaD/ThiS"/>
    <property type="match status" value="1"/>
</dbReference>
<dbReference type="Proteomes" id="UP000195897">
    <property type="component" value="Unassembled WGS sequence"/>
</dbReference>
<dbReference type="InterPro" id="IPR012675">
    <property type="entry name" value="Beta-grasp_dom_sf"/>
</dbReference>
<dbReference type="NCBIfam" id="TIGR01683">
    <property type="entry name" value="thiS"/>
    <property type="match status" value="1"/>
</dbReference>
<dbReference type="AlphaFoldDB" id="A0A1Y4L6W5"/>
<dbReference type="EMBL" id="NFKK01000010">
    <property type="protein sequence ID" value="OUP52446.1"/>
    <property type="molecule type" value="Genomic_DNA"/>
</dbReference>
<accession>A0A1Y4L6W5</accession>
<dbReference type="Gene3D" id="3.10.20.30">
    <property type="match status" value="1"/>
</dbReference>
<sequence>MVQINGKPTPDAAGLTVAAYLAQAGYQPAFLAVEKDGVIVPRAQYDITVLQDGDVVEIVQFVGGG</sequence>
<gene>
    <name evidence="1" type="ORF">B5F17_09295</name>
</gene>
<dbReference type="PANTHER" id="PTHR34472:SF1">
    <property type="entry name" value="SULFUR CARRIER PROTEIN THIS"/>
    <property type="match status" value="1"/>
</dbReference>
<reference evidence="2" key="1">
    <citation type="submission" date="2017-04" db="EMBL/GenBank/DDBJ databases">
        <title>Function of individual gut microbiota members based on whole genome sequencing of pure cultures obtained from chicken caecum.</title>
        <authorList>
            <person name="Medvecky M."/>
            <person name="Cejkova D."/>
            <person name="Polansky O."/>
            <person name="Karasova D."/>
            <person name="Kubasova T."/>
            <person name="Cizek A."/>
            <person name="Rychlik I."/>
        </authorList>
    </citation>
    <scope>NUCLEOTIDE SEQUENCE [LARGE SCALE GENOMIC DNA]</scope>
    <source>
        <strain evidence="2">An180</strain>
    </source>
</reference>
<dbReference type="PANTHER" id="PTHR34472">
    <property type="entry name" value="SULFUR CARRIER PROTEIN THIS"/>
    <property type="match status" value="1"/>
</dbReference>